<dbReference type="InterPro" id="IPR009030">
    <property type="entry name" value="Growth_fac_rcpt_cys_sf"/>
</dbReference>
<sequence length="935" mass="94793">MRRSLGLLLLLAVAALAALAPPAASQPPALLAASARRPTSALSSVLSSSDSAPAACPPDTRPTSDGLACVDCAPECDQCFGPFPDQCEVCSPNHFLDDTNTCQKCDPSCQGCTGPFSDDCLACDQGNILDPVTGRCGGGCSPGYGPDASGPQGTECRPCADSGCSKCDTAQPGAVCIQCQTGRFASRDTARCEPCHSQCLECSGPLLDECTACPGDHVLLGGRCLEACPPGYFPDSEAVPLGGATFCVACDTLCTACTGPQATDCTACLSGAELQPPGPKGRCQAPDLGQDPAPACDVANCAACLPGHADTCATCAEDFRLTPTAAECIPTSDPCPAGSFLHAATDACRPCSGPCATCSPDDPTICLSCPAGRWITADGACASGDLARCPANGYFEPAIGECQPCAPGCLTCTGPDNGQCTTCAKGHFRFEGGFCGPRCPGRHFEMAMDCIPCHEECADCNGPGPDQCKTCDPDNDIFQRLWSHKCLVECPARTYYIRTVGFCSRFICNACPPGCVECTGGSPSECTRCHPTTLLDPAVGCVTACPEGAPLVENGTCVAACSPGRVDLAGQCVFSCEGCLTCDPATGACLTCPEGKILSSASPATCADACAADEYVLQPEAPDAAPRCAACHESCATCSGPAADQCTSCPAGFFVQDSVFCVAVCPVGFFGDADTWQCRACAADCATCTGPTLAECSRCMDDRLLHQDACLPVGVPCPAVGFHTDPAAYRCVPCSADQCADCAADPDVCSRCKLGFIVEVDPLSDATTCIPGCSDGYIEGQAPGEETVVCVPGCREGLVVGPPSPGSGSSSVSGSSGSLSPPPAGDPEPANCLPECPDGWFDQSAICEACHESCLTCDAPGPDGCTALPPTSDSGSGPSSSGSGSSSSGSGGTIIALAVAIPIVVIILVVILVVVFKGNMCAKKQTEGFEFQVIE</sequence>
<dbReference type="InterPro" id="IPR006212">
    <property type="entry name" value="Furin_repeat"/>
</dbReference>
<feature type="domain" description="EGF-like" evidence="4">
    <location>
        <begin position="571"/>
        <end position="607"/>
    </location>
</feature>
<evidence type="ECO:0000256" key="2">
    <source>
        <dbReference type="SAM" id="Phobius"/>
    </source>
</evidence>
<feature type="region of interest" description="Disordered" evidence="1">
    <location>
        <begin position="868"/>
        <end position="888"/>
    </location>
</feature>
<keyword evidence="2" id="KW-0472">Membrane</keyword>
<evidence type="ECO:0000313" key="6">
    <source>
        <dbReference type="Proteomes" id="UP000030693"/>
    </source>
</evidence>
<feature type="region of interest" description="Disordered" evidence="1">
    <location>
        <begin position="802"/>
        <end position="826"/>
    </location>
</feature>
<evidence type="ECO:0000313" key="5">
    <source>
        <dbReference type="EMBL" id="KCV69805.1"/>
    </source>
</evidence>
<dbReference type="GeneID" id="20527986"/>
<evidence type="ECO:0000256" key="3">
    <source>
        <dbReference type="SAM" id="SignalP"/>
    </source>
</evidence>
<name>A0A058Z6A9_FONAL</name>
<keyword evidence="2" id="KW-1133">Transmembrane helix</keyword>
<feature type="domain" description="EGF-like" evidence="4">
    <location>
        <begin position="249"/>
        <end position="284"/>
    </location>
</feature>
<keyword evidence="2" id="KW-0812">Transmembrane</keyword>
<dbReference type="Proteomes" id="UP000030693">
    <property type="component" value="Unassembled WGS sequence"/>
</dbReference>
<feature type="domain" description="EGF-like" evidence="4">
    <location>
        <begin position="404"/>
        <end position="436"/>
    </location>
</feature>
<dbReference type="RefSeq" id="XP_009495411.1">
    <property type="nucleotide sequence ID" value="XM_009497136.1"/>
</dbReference>
<feature type="domain" description="EGF-like" evidence="4">
    <location>
        <begin position="680"/>
        <end position="711"/>
    </location>
</feature>
<feature type="domain" description="EGF-like" evidence="4">
    <location>
        <begin position="71"/>
        <end position="103"/>
    </location>
</feature>
<gene>
    <name evidence="5" type="ORF">H696_03261</name>
</gene>
<dbReference type="CDD" id="cd00064">
    <property type="entry name" value="FU"/>
    <property type="match status" value="5"/>
</dbReference>
<reference evidence="5" key="1">
    <citation type="submission" date="2013-04" db="EMBL/GenBank/DDBJ databases">
        <title>The Genome Sequence of Fonticula alba ATCC 38817.</title>
        <authorList>
            <consortium name="The Broad Institute Genomics Platform"/>
            <person name="Russ C."/>
            <person name="Cuomo C."/>
            <person name="Burger G."/>
            <person name="Gray M.W."/>
            <person name="Holland P.W.H."/>
            <person name="King N."/>
            <person name="Lang F.B.F."/>
            <person name="Roger A.J."/>
            <person name="Ruiz-Trillo I."/>
            <person name="Brown M."/>
            <person name="Walker B."/>
            <person name="Young S."/>
            <person name="Zeng Q."/>
            <person name="Gargeya S."/>
            <person name="Fitzgerald M."/>
            <person name="Haas B."/>
            <person name="Abouelleil A."/>
            <person name="Allen A.W."/>
            <person name="Alvarado L."/>
            <person name="Arachchi H.M."/>
            <person name="Berlin A.M."/>
            <person name="Chapman S.B."/>
            <person name="Gainer-Dewar J."/>
            <person name="Goldberg J."/>
            <person name="Griggs A."/>
            <person name="Gujja S."/>
            <person name="Hansen M."/>
            <person name="Howarth C."/>
            <person name="Imamovic A."/>
            <person name="Ireland A."/>
            <person name="Larimer J."/>
            <person name="McCowan C."/>
            <person name="Murphy C."/>
            <person name="Pearson M."/>
            <person name="Poon T.W."/>
            <person name="Priest M."/>
            <person name="Roberts A."/>
            <person name="Saif S."/>
            <person name="Shea T."/>
            <person name="Sisk P."/>
            <person name="Sykes S."/>
            <person name="Wortman J."/>
            <person name="Nusbaum C."/>
            <person name="Birren B."/>
        </authorList>
    </citation>
    <scope>NUCLEOTIDE SEQUENCE [LARGE SCALE GENOMIC DNA]</scope>
    <source>
        <strain evidence="5">ATCC 38817</strain>
    </source>
</reference>
<dbReference type="SMART" id="SM00261">
    <property type="entry name" value="FU"/>
    <property type="match status" value="14"/>
</dbReference>
<feature type="transmembrane region" description="Helical" evidence="2">
    <location>
        <begin position="894"/>
        <end position="916"/>
    </location>
</feature>
<dbReference type="SUPFAM" id="SSF57184">
    <property type="entry name" value="Growth factor receptor domain"/>
    <property type="match status" value="7"/>
</dbReference>
<feature type="domain" description="EGF-like" evidence="4">
    <location>
        <begin position="350"/>
        <end position="382"/>
    </location>
</feature>
<dbReference type="OrthoDB" id="300641at2759"/>
<dbReference type="Gene3D" id="2.10.220.10">
    <property type="entry name" value="Hormone Receptor, Insulin-like Growth Factor Receptor 1, Chain A, domain 2"/>
    <property type="match status" value="8"/>
</dbReference>
<dbReference type="InterPro" id="IPR000742">
    <property type="entry name" value="EGF"/>
</dbReference>
<keyword evidence="3" id="KW-0732">Signal</keyword>
<feature type="domain" description="EGF-like" evidence="4">
    <location>
        <begin position="733"/>
        <end position="770"/>
    </location>
</feature>
<dbReference type="AlphaFoldDB" id="A0A058Z6A9"/>
<feature type="domain" description="EGF-like" evidence="4">
    <location>
        <begin position="789"/>
        <end position="848"/>
    </location>
</feature>
<feature type="domain" description="EGF-like" evidence="4">
    <location>
        <begin position="158"/>
        <end position="193"/>
    </location>
</feature>
<dbReference type="OMA" id="ACQPMCS"/>
<feature type="compositionally biased region" description="Low complexity" evidence="1">
    <location>
        <begin position="872"/>
        <end position="888"/>
    </location>
</feature>
<dbReference type="EMBL" id="KB932205">
    <property type="protein sequence ID" value="KCV69805.1"/>
    <property type="molecule type" value="Genomic_DNA"/>
</dbReference>
<feature type="domain" description="EGF-like" evidence="4">
    <location>
        <begin position="295"/>
        <end position="329"/>
    </location>
</feature>
<feature type="signal peptide" evidence="3">
    <location>
        <begin position="1"/>
        <end position="25"/>
    </location>
</feature>
<accession>A0A058Z6A9</accession>
<keyword evidence="6" id="KW-1185">Reference proteome</keyword>
<organism evidence="5">
    <name type="scientific">Fonticula alba</name>
    <name type="common">Slime mold</name>
    <dbReference type="NCBI Taxonomy" id="691883"/>
    <lineage>
        <taxon>Eukaryota</taxon>
        <taxon>Rotosphaerida</taxon>
        <taxon>Fonticulaceae</taxon>
        <taxon>Fonticula</taxon>
    </lineage>
</organism>
<evidence type="ECO:0000256" key="1">
    <source>
        <dbReference type="SAM" id="MobiDB-lite"/>
    </source>
</evidence>
<evidence type="ECO:0000259" key="4">
    <source>
        <dbReference type="SMART" id="SM00181"/>
    </source>
</evidence>
<dbReference type="PANTHER" id="PTHR15332">
    <property type="entry name" value="PROPROTEIN CONVERTASE SUBTILISIN_KEXIN TYPE 5-LIKE"/>
    <property type="match status" value="1"/>
</dbReference>
<dbReference type="SMART" id="SM00181">
    <property type="entry name" value="EGF"/>
    <property type="match status" value="11"/>
</dbReference>
<dbReference type="PANTHER" id="PTHR15332:SF175">
    <property type="entry name" value="PROPROTEIN CONVERTASE SUBTILISIN_KEXIN TYPE 5-LIKE"/>
    <property type="match status" value="1"/>
</dbReference>
<feature type="domain" description="EGF-like" evidence="4">
    <location>
        <begin position="630"/>
        <end position="662"/>
    </location>
</feature>
<dbReference type="eggNOG" id="KOG3525">
    <property type="taxonomic scope" value="Eukaryota"/>
</dbReference>
<proteinExistence type="predicted"/>
<feature type="compositionally biased region" description="Low complexity" evidence="1">
    <location>
        <begin position="802"/>
        <end position="819"/>
    </location>
</feature>
<protein>
    <recommendedName>
        <fullName evidence="4">EGF-like domain-containing protein</fullName>
    </recommendedName>
</protein>
<feature type="chain" id="PRO_5001566137" description="EGF-like domain-containing protein" evidence="3">
    <location>
        <begin position="26"/>
        <end position="935"/>
    </location>
</feature>